<evidence type="ECO:0000256" key="17">
    <source>
        <dbReference type="SAM" id="Phobius"/>
    </source>
</evidence>
<dbReference type="PRINTS" id="PR00167">
    <property type="entry name" value="CACHANNEL"/>
</dbReference>
<evidence type="ECO:0000256" key="14">
    <source>
        <dbReference type="ARBA" id="ARBA00023180"/>
    </source>
</evidence>
<dbReference type="RefSeq" id="XP_065655800.1">
    <property type="nucleotide sequence ID" value="XM_065799728.1"/>
</dbReference>
<proteinExistence type="inferred from homology"/>
<feature type="transmembrane region" description="Helical" evidence="17">
    <location>
        <begin position="998"/>
        <end position="1025"/>
    </location>
</feature>
<dbReference type="PANTHER" id="PTHR45628">
    <property type="entry name" value="VOLTAGE-DEPENDENT CALCIUM CHANNEL TYPE A SUBUNIT ALPHA-1"/>
    <property type="match status" value="1"/>
</dbReference>
<feature type="transmembrane region" description="Helical" evidence="17">
    <location>
        <begin position="886"/>
        <end position="914"/>
    </location>
</feature>
<feature type="transmembrane region" description="Helical" evidence="17">
    <location>
        <begin position="827"/>
        <end position="846"/>
    </location>
</feature>
<evidence type="ECO:0000256" key="15">
    <source>
        <dbReference type="ARBA" id="ARBA00023303"/>
    </source>
</evidence>
<evidence type="ECO:0000256" key="13">
    <source>
        <dbReference type="ARBA" id="ARBA00023136"/>
    </source>
</evidence>
<dbReference type="InterPro" id="IPR002048">
    <property type="entry name" value="EF_hand_dom"/>
</dbReference>
<dbReference type="InterPro" id="IPR050599">
    <property type="entry name" value="VDCC_alpha-1_subunit"/>
</dbReference>
<dbReference type="Pfam" id="PF00520">
    <property type="entry name" value="Ion_trans"/>
    <property type="match status" value="4"/>
</dbReference>
<name>A0ABM4C2L3_HYDVU</name>
<dbReference type="InterPro" id="IPR031649">
    <property type="entry name" value="GPHH_dom"/>
</dbReference>
<feature type="transmembrane region" description="Helical" evidence="17">
    <location>
        <begin position="99"/>
        <end position="120"/>
    </location>
</feature>
<feature type="transmembrane region" description="Helical" evidence="17">
    <location>
        <begin position="448"/>
        <end position="469"/>
    </location>
</feature>
<gene>
    <name evidence="20" type="primary">LOC101235972</name>
</gene>
<feature type="transmembrane region" description="Helical" evidence="17">
    <location>
        <begin position="1080"/>
        <end position="1099"/>
    </location>
</feature>
<accession>A0ABM4C2L3</accession>
<evidence type="ECO:0000256" key="6">
    <source>
        <dbReference type="ARBA" id="ARBA00022692"/>
    </source>
</evidence>
<evidence type="ECO:0000256" key="1">
    <source>
        <dbReference type="ARBA" id="ARBA00004141"/>
    </source>
</evidence>
<keyword evidence="15" id="KW-0407">Ion channel</keyword>
<dbReference type="Gene3D" id="1.20.120.350">
    <property type="entry name" value="Voltage-gated potassium channels. Chain C"/>
    <property type="match status" value="4"/>
</dbReference>
<organism evidence="19 20">
    <name type="scientific">Hydra vulgaris</name>
    <name type="common">Hydra</name>
    <name type="synonym">Hydra attenuata</name>
    <dbReference type="NCBI Taxonomy" id="6087"/>
    <lineage>
        <taxon>Eukaryota</taxon>
        <taxon>Metazoa</taxon>
        <taxon>Cnidaria</taxon>
        <taxon>Hydrozoa</taxon>
        <taxon>Hydroidolina</taxon>
        <taxon>Anthoathecata</taxon>
        <taxon>Aplanulata</taxon>
        <taxon>Hydridae</taxon>
        <taxon>Hydra</taxon>
    </lineage>
</organism>
<keyword evidence="14" id="KW-0325">Glycoprotein</keyword>
<feature type="transmembrane region" description="Helical" evidence="17">
    <location>
        <begin position="1192"/>
        <end position="1221"/>
    </location>
</feature>
<dbReference type="Pfam" id="PF08763">
    <property type="entry name" value="Ca_chan_IQ"/>
    <property type="match status" value="1"/>
</dbReference>
<dbReference type="SUPFAM" id="SSF81324">
    <property type="entry name" value="Voltage-gated potassium channels"/>
    <property type="match status" value="4"/>
</dbReference>
<keyword evidence="12" id="KW-0406">Ion transport</keyword>
<keyword evidence="13 17" id="KW-0472">Membrane</keyword>
<feature type="transmembrane region" description="Helical" evidence="17">
    <location>
        <begin position="140"/>
        <end position="160"/>
    </location>
</feature>
<feature type="transmembrane region" description="Helical" evidence="17">
    <location>
        <begin position="305"/>
        <end position="329"/>
    </location>
</feature>
<evidence type="ECO:0000256" key="12">
    <source>
        <dbReference type="ARBA" id="ARBA00023065"/>
    </source>
</evidence>
<keyword evidence="3" id="KW-0597">Phosphoprotein</keyword>
<feature type="transmembrane region" description="Helical" evidence="17">
    <location>
        <begin position="1295"/>
        <end position="1318"/>
    </location>
</feature>
<keyword evidence="11 17" id="KW-1133">Transmembrane helix</keyword>
<keyword evidence="4 16" id="KW-0109">Calcium transport</keyword>
<evidence type="ECO:0000256" key="8">
    <source>
        <dbReference type="ARBA" id="ARBA00022737"/>
    </source>
</evidence>
<keyword evidence="8" id="KW-0677">Repeat</keyword>
<evidence type="ECO:0000256" key="9">
    <source>
        <dbReference type="ARBA" id="ARBA00022837"/>
    </source>
</evidence>
<feature type="transmembrane region" description="Helical" evidence="17">
    <location>
        <begin position="610"/>
        <end position="637"/>
    </location>
</feature>
<protein>
    <submittedName>
        <fullName evidence="20">Probable voltage-dependent N-type calcium channel subunit alpha-1B isoform X3</fullName>
    </submittedName>
</protein>
<evidence type="ECO:0000256" key="3">
    <source>
        <dbReference type="ARBA" id="ARBA00022553"/>
    </source>
</evidence>
<keyword evidence="5 16" id="KW-0107">Calcium channel</keyword>
<dbReference type="InterPro" id="IPR005821">
    <property type="entry name" value="Ion_trans_dom"/>
</dbReference>
<feature type="transmembrane region" description="Helical" evidence="17">
    <location>
        <begin position="68"/>
        <end position="87"/>
    </location>
</feature>
<dbReference type="PANTHER" id="PTHR45628:SF7">
    <property type="entry name" value="VOLTAGE-DEPENDENT CALCIUM CHANNEL TYPE A SUBUNIT ALPHA-1"/>
    <property type="match status" value="1"/>
</dbReference>
<evidence type="ECO:0000256" key="11">
    <source>
        <dbReference type="ARBA" id="ARBA00022989"/>
    </source>
</evidence>
<reference evidence="20" key="1">
    <citation type="submission" date="2025-08" db="UniProtKB">
        <authorList>
            <consortium name="RefSeq"/>
        </authorList>
    </citation>
    <scope>IDENTIFICATION</scope>
</reference>
<keyword evidence="19" id="KW-1185">Reference proteome</keyword>
<keyword evidence="10 16" id="KW-0851">Voltage-gated channel</keyword>
<evidence type="ECO:0000256" key="7">
    <source>
        <dbReference type="ARBA" id="ARBA00022723"/>
    </source>
</evidence>
<dbReference type="Gene3D" id="1.10.287.70">
    <property type="match status" value="4"/>
</dbReference>
<keyword evidence="2" id="KW-0813">Transport</keyword>
<comment type="subcellular location">
    <subcellularLocation>
        <location evidence="1 16">Membrane</location>
        <topology evidence="1 16">Multi-pass membrane protein</topology>
    </subcellularLocation>
</comment>
<feature type="transmembrane region" description="Helical" evidence="17">
    <location>
        <begin position="523"/>
        <end position="552"/>
    </location>
</feature>
<feature type="transmembrane region" description="Helical" evidence="17">
    <location>
        <begin position="1111"/>
        <end position="1132"/>
    </location>
</feature>
<keyword evidence="9 16" id="KW-0106">Calcium</keyword>
<dbReference type="InterPro" id="IPR002077">
    <property type="entry name" value="VDCCAlpha1"/>
</dbReference>
<feature type="transmembrane region" description="Helical" evidence="17">
    <location>
        <begin position="272"/>
        <end position="293"/>
    </location>
</feature>
<evidence type="ECO:0000256" key="16">
    <source>
        <dbReference type="RuleBase" id="RU003808"/>
    </source>
</evidence>
<dbReference type="Proteomes" id="UP001652625">
    <property type="component" value="Chromosome 06"/>
</dbReference>
<dbReference type="GeneID" id="101235972"/>
<dbReference type="InterPro" id="IPR014873">
    <property type="entry name" value="VDCC_a1su_IQ"/>
</dbReference>
<keyword evidence="7" id="KW-0479">Metal-binding</keyword>
<evidence type="ECO:0000256" key="5">
    <source>
        <dbReference type="ARBA" id="ARBA00022673"/>
    </source>
</evidence>
<feature type="transmembrane region" description="Helical" evidence="17">
    <location>
        <begin position="195"/>
        <end position="217"/>
    </location>
</feature>
<keyword evidence="6 17" id="KW-0812">Transmembrane</keyword>
<dbReference type="PROSITE" id="PS50222">
    <property type="entry name" value="EF_HAND_2"/>
    <property type="match status" value="1"/>
</dbReference>
<feature type="domain" description="EF-hand" evidence="18">
    <location>
        <begin position="1334"/>
        <end position="1369"/>
    </location>
</feature>
<evidence type="ECO:0000313" key="19">
    <source>
        <dbReference type="Proteomes" id="UP001652625"/>
    </source>
</evidence>
<evidence type="ECO:0000259" key="18">
    <source>
        <dbReference type="PROSITE" id="PS50222"/>
    </source>
</evidence>
<evidence type="ECO:0000256" key="2">
    <source>
        <dbReference type="ARBA" id="ARBA00022448"/>
    </source>
</evidence>
<comment type="similarity">
    <text evidence="16">Belongs to the calcium channel alpha-1 subunit (TC 1.A.1.11) family.</text>
</comment>
<feature type="transmembrane region" description="Helical" evidence="17">
    <location>
        <begin position="410"/>
        <end position="428"/>
    </location>
</feature>
<dbReference type="InterPro" id="IPR027359">
    <property type="entry name" value="Volt_channel_dom_sf"/>
</dbReference>
<dbReference type="Gene3D" id="1.10.238.10">
    <property type="entry name" value="EF-hand"/>
    <property type="match status" value="1"/>
</dbReference>
<sequence>MADIIDKFDNNKLHQNVNNQRLDFKKHGLSFSEDKQDMYFTKSLFILSPTNPLRRLCVAISTSKLFELFIILSIATNCVVMGLNTSLPNNDKSNLNYKLMIFDYVFVAVFSFEAILKILSQGFILHSNSYMRNQWNVFDLSVLIASIVVLFRVSNYLSWIKVIKAARVFRPLKFVAGIPSLNIVMGSILKSLSSLLHIGVFIGFVIVIYAVIGQLFLQDGFHQVCFYTNNNTCIDDLPCGLSVSLGYQCPKETICKKYLIDPTSHLPNFDNILFSSLTIFTCITCEGWTDLMYSTYRMVDYNGYFIWIYFFSLIVIGSHFMLNLVCGVLSGQFSKESELIAYRTEFQRKRVMAVKTKVSTKYSFNKNSTHENFATKKINELKKEKKIEVNTLNRVVIFRAKLKEIMTSSFMEWSIIVLVFLNSVSGAIQYSGQSDLMTSIQDMSDHVFIAFYFLETSLKVFAFGPVLYFKSNTNRFDFVVLIASLSDWVIKSNYKTSIGVSVFRQLKLLRFFKFTRHWKSLKFLIASILSSLSSILSLLLLLFIFTLIFALLGMEFFCGELNTKKIRTNFDDFVNAVLTVFQIITGEDWNVVMNNAVLTMTGKSTSFNGFLISLYFVAVTCIGRYVLLNIFLAIAVANISLTDKEKNEIADEELGSKKLLKNVNENHALPEIVKDHYSEEGKQSDIEVQSENLVGEFDVCLTVPAKPGENILENLKNPARMLPQPFRAPILKQKTLFIFSPSNPLRKILHKLVTSTYFDMIISGLIIVYSILLACEDVKDPDAKINKVLKYANYIFLGIFLLEAVIKIINYGFALHPGSYCRDIWNCIDLLVVACGLALVVLDYLGKKSVRRVIQNIRVLRPLKLINKLPKLKAVFMCMFYSLKNVFLVIILSIDILLIYSIMGVQIFSGTFYYCTDKSIDKKDDCMGNYIQFDSSYNQPKEIKREWLLYPFNFDNTLNAMLTLFTSSTGDAWYIHMQRGIDSTGIDSGPIENNRTWVAIYFISFVVVFSFFFMNVFIGMIILTFHEQGAAVSGKNLDQNTINSLVFAMNAKPMKRFMPEDVKSFQYAAWVFTESNAWEITTTCLIILSTIALVIEFEGESDIYSAKMKNINTAFSFFFLTEFLIKFFALGFNYFKDPWNDFDLIIVLGGLIDFAIKLKVSNPDAVFDTSIFRLLRALRLVKLLRRSRSLRILLWIFIKSFQALPYVGMLILLLFFVYAIIGMQTFYGISIASKDSYINENNHFQSFFSSIQVLFRISTGENWPDIMLACAEKALCDKAIKSTNGDDICGSYFSYIYFTSFIFFSSFLLLNLFVAVVMDNFSFLTADSSILGPHHLDEFISVWSNFDPRASGRIRYTEVCELLRQMLPPIGLGTNCSKTLAYKRLVKMNMILYKDETIEFTGMFFALVRTGLGFYSENANLKSNDQECRKTLKEVFPSISKRTLDLVIPRTPRNSAHMTIAKIFSAKLILENYKAICKKKSIMRKKR</sequence>
<evidence type="ECO:0000256" key="4">
    <source>
        <dbReference type="ARBA" id="ARBA00022568"/>
    </source>
</evidence>
<dbReference type="Pfam" id="PF16905">
    <property type="entry name" value="GPHH"/>
    <property type="match status" value="1"/>
</dbReference>
<evidence type="ECO:0000256" key="10">
    <source>
        <dbReference type="ARBA" id="ARBA00022882"/>
    </source>
</evidence>
<evidence type="ECO:0000313" key="20">
    <source>
        <dbReference type="RefSeq" id="XP_065655800.1"/>
    </source>
</evidence>
<feature type="transmembrane region" description="Helical" evidence="17">
    <location>
        <begin position="794"/>
        <end position="815"/>
    </location>
</feature>